<feature type="region of interest" description="Disordered" evidence="1">
    <location>
        <begin position="86"/>
        <end position="168"/>
    </location>
</feature>
<protein>
    <submittedName>
        <fullName evidence="3">Uncharacterized protein</fullName>
    </submittedName>
</protein>
<gene>
    <name evidence="3" type="ORF">B0H63DRAFT_445033</name>
</gene>
<dbReference type="EMBL" id="JAULSW010000001">
    <property type="protein sequence ID" value="KAK3394949.1"/>
    <property type="molecule type" value="Genomic_DNA"/>
</dbReference>
<keyword evidence="2" id="KW-0812">Transmembrane</keyword>
<sequence>MNRSSTTANGDIVRQEDKKMHTLHARVTSAESVHMIGAVSLALMVVLVILGSICWVVVDKKHERRNRRYHTAQRPVRDPETFSMELRTNDPVAPFSPGTPYDPYDLEANSMERFGNSGPSLLSQEHAVLQQQQQHNTAPSTPNGSGNPSGSSSSGGIRTPGGREKTFKDRGEVVISILMWLR</sequence>
<evidence type="ECO:0000256" key="1">
    <source>
        <dbReference type="SAM" id="MobiDB-lite"/>
    </source>
</evidence>
<dbReference type="AlphaFoldDB" id="A0AAE0P7W6"/>
<comment type="caution">
    <text evidence="3">The sequence shown here is derived from an EMBL/GenBank/DDBJ whole genome shotgun (WGS) entry which is preliminary data.</text>
</comment>
<organism evidence="3 4">
    <name type="scientific">Podospora didyma</name>
    <dbReference type="NCBI Taxonomy" id="330526"/>
    <lineage>
        <taxon>Eukaryota</taxon>
        <taxon>Fungi</taxon>
        <taxon>Dikarya</taxon>
        <taxon>Ascomycota</taxon>
        <taxon>Pezizomycotina</taxon>
        <taxon>Sordariomycetes</taxon>
        <taxon>Sordariomycetidae</taxon>
        <taxon>Sordariales</taxon>
        <taxon>Podosporaceae</taxon>
        <taxon>Podospora</taxon>
    </lineage>
</organism>
<proteinExistence type="predicted"/>
<keyword evidence="2" id="KW-0472">Membrane</keyword>
<name>A0AAE0P7W6_9PEZI</name>
<keyword evidence="2" id="KW-1133">Transmembrane helix</keyword>
<evidence type="ECO:0000313" key="4">
    <source>
        <dbReference type="Proteomes" id="UP001285441"/>
    </source>
</evidence>
<reference evidence="3" key="1">
    <citation type="journal article" date="2023" name="Mol. Phylogenet. Evol.">
        <title>Genome-scale phylogeny and comparative genomics of the fungal order Sordariales.</title>
        <authorList>
            <person name="Hensen N."/>
            <person name="Bonometti L."/>
            <person name="Westerberg I."/>
            <person name="Brannstrom I.O."/>
            <person name="Guillou S."/>
            <person name="Cros-Aarteil S."/>
            <person name="Calhoun S."/>
            <person name="Haridas S."/>
            <person name="Kuo A."/>
            <person name="Mondo S."/>
            <person name="Pangilinan J."/>
            <person name="Riley R."/>
            <person name="LaButti K."/>
            <person name="Andreopoulos B."/>
            <person name="Lipzen A."/>
            <person name="Chen C."/>
            <person name="Yan M."/>
            <person name="Daum C."/>
            <person name="Ng V."/>
            <person name="Clum A."/>
            <person name="Steindorff A."/>
            <person name="Ohm R.A."/>
            <person name="Martin F."/>
            <person name="Silar P."/>
            <person name="Natvig D.O."/>
            <person name="Lalanne C."/>
            <person name="Gautier V."/>
            <person name="Ament-Velasquez S.L."/>
            <person name="Kruys A."/>
            <person name="Hutchinson M.I."/>
            <person name="Powell A.J."/>
            <person name="Barry K."/>
            <person name="Miller A.N."/>
            <person name="Grigoriev I.V."/>
            <person name="Debuchy R."/>
            <person name="Gladieux P."/>
            <person name="Hiltunen Thoren M."/>
            <person name="Johannesson H."/>
        </authorList>
    </citation>
    <scope>NUCLEOTIDE SEQUENCE</scope>
    <source>
        <strain evidence="3">CBS 232.78</strain>
    </source>
</reference>
<feature type="transmembrane region" description="Helical" evidence="2">
    <location>
        <begin position="35"/>
        <end position="58"/>
    </location>
</feature>
<feature type="compositionally biased region" description="Low complexity" evidence="1">
    <location>
        <begin position="130"/>
        <end position="157"/>
    </location>
</feature>
<dbReference type="Proteomes" id="UP001285441">
    <property type="component" value="Unassembled WGS sequence"/>
</dbReference>
<accession>A0AAE0P7W6</accession>
<keyword evidence="4" id="KW-1185">Reference proteome</keyword>
<reference evidence="3" key="2">
    <citation type="submission" date="2023-06" db="EMBL/GenBank/DDBJ databases">
        <authorList>
            <consortium name="Lawrence Berkeley National Laboratory"/>
            <person name="Haridas S."/>
            <person name="Hensen N."/>
            <person name="Bonometti L."/>
            <person name="Westerberg I."/>
            <person name="Brannstrom I.O."/>
            <person name="Guillou S."/>
            <person name="Cros-Aarteil S."/>
            <person name="Calhoun S."/>
            <person name="Kuo A."/>
            <person name="Mondo S."/>
            <person name="Pangilinan J."/>
            <person name="Riley R."/>
            <person name="LaButti K."/>
            <person name="Andreopoulos B."/>
            <person name="Lipzen A."/>
            <person name="Chen C."/>
            <person name="Yanf M."/>
            <person name="Daum C."/>
            <person name="Ng V."/>
            <person name="Clum A."/>
            <person name="Steindorff A."/>
            <person name="Ohm R."/>
            <person name="Martin F."/>
            <person name="Silar P."/>
            <person name="Natvig D."/>
            <person name="Lalanne C."/>
            <person name="Gautier V."/>
            <person name="Ament-velasquez S.L."/>
            <person name="Kruys A."/>
            <person name="Hutchinson M.I."/>
            <person name="Powell A.J."/>
            <person name="Barry K."/>
            <person name="Miller A.N."/>
            <person name="Grigoriev I.V."/>
            <person name="Debuchy R."/>
            <person name="Gladieux P."/>
            <person name="Thoren M.H."/>
            <person name="Johannesson H."/>
        </authorList>
    </citation>
    <scope>NUCLEOTIDE SEQUENCE</scope>
    <source>
        <strain evidence="3">CBS 232.78</strain>
    </source>
</reference>
<evidence type="ECO:0000256" key="2">
    <source>
        <dbReference type="SAM" id="Phobius"/>
    </source>
</evidence>
<evidence type="ECO:0000313" key="3">
    <source>
        <dbReference type="EMBL" id="KAK3394949.1"/>
    </source>
</evidence>